<accession>A0A9D4JL45</accession>
<dbReference type="AlphaFoldDB" id="A0A9D4JL45"/>
<comment type="caution">
    <text evidence="2">The sequence shown here is derived from an EMBL/GenBank/DDBJ whole genome shotgun (WGS) entry which is preliminary data.</text>
</comment>
<feature type="compositionally biased region" description="Low complexity" evidence="1">
    <location>
        <begin position="146"/>
        <end position="157"/>
    </location>
</feature>
<dbReference type="Proteomes" id="UP000828390">
    <property type="component" value="Unassembled WGS sequence"/>
</dbReference>
<evidence type="ECO:0000313" key="3">
    <source>
        <dbReference type="Proteomes" id="UP000828390"/>
    </source>
</evidence>
<feature type="compositionally biased region" description="Basic and acidic residues" evidence="1">
    <location>
        <begin position="117"/>
        <end position="130"/>
    </location>
</feature>
<reference evidence="2" key="2">
    <citation type="submission" date="2020-11" db="EMBL/GenBank/DDBJ databases">
        <authorList>
            <person name="McCartney M.A."/>
            <person name="Auch B."/>
            <person name="Kono T."/>
            <person name="Mallez S."/>
            <person name="Becker A."/>
            <person name="Gohl D.M."/>
            <person name="Silverstein K.A.T."/>
            <person name="Koren S."/>
            <person name="Bechman K.B."/>
            <person name="Herman A."/>
            <person name="Abrahante J.E."/>
            <person name="Garbe J."/>
        </authorList>
    </citation>
    <scope>NUCLEOTIDE SEQUENCE</scope>
    <source>
        <strain evidence="2">Duluth1</strain>
        <tissue evidence="2">Whole animal</tissue>
    </source>
</reference>
<feature type="region of interest" description="Disordered" evidence="1">
    <location>
        <begin position="43"/>
        <end position="172"/>
    </location>
</feature>
<protein>
    <recommendedName>
        <fullName evidence="4">CCHC-type domain-containing protein</fullName>
    </recommendedName>
</protein>
<feature type="compositionally biased region" description="Polar residues" evidence="1">
    <location>
        <begin position="74"/>
        <end position="85"/>
    </location>
</feature>
<gene>
    <name evidence="2" type="ORF">DPMN_139797</name>
</gene>
<proteinExistence type="predicted"/>
<sequence>MRKKASIPHLLSFQCGSKALVTMRGRPPLCLRCFELGHVKGECPGRASGGTNQSSGTWADKVRQKNTDAKFTQEDNPPSQSTEKSGATGVGENVASDVSVEPISESQWQETKRRPRKDGSKVKPTQEGRTKKTKSAKQPQEEKSKVPQVAQTQTTTVDKGEAHSETTNMEVSVASAKRKVEEVENFTLMPRNRFVSGRMPAEDDGLDASEVLTQDGIYDGILEVQSPHTH</sequence>
<evidence type="ECO:0008006" key="4">
    <source>
        <dbReference type="Google" id="ProtNLM"/>
    </source>
</evidence>
<evidence type="ECO:0000256" key="1">
    <source>
        <dbReference type="SAM" id="MobiDB-lite"/>
    </source>
</evidence>
<dbReference type="InterPro" id="IPR036875">
    <property type="entry name" value="Znf_CCHC_sf"/>
</dbReference>
<dbReference type="GO" id="GO:0003676">
    <property type="term" value="F:nucleic acid binding"/>
    <property type="evidence" value="ECO:0007669"/>
    <property type="project" value="InterPro"/>
</dbReference>
<dbReference type="SUPFAM" id="SSF57756">
    <property type="entry name" value="Retrovirus zinc finger-like domains"/>
    <property type="match status" value="1"/>
</dbReference>
<organism evidence="2 3">
    <name type="scientific">Dreissena polymorpha</name>
    <name type="common">Zebra mussel</name>
    <name type="synonym">Mytilus polymorpha</name>
    <dbReference type="NCBI Taxonomy" id="45954"/>
    <lineage>
        <taxon>Eukaryota</taxon>
        <taxon>Metazoa</taxon>
        <taxon>Spiralia</taxon>
        <taxon>Lophotrochozoa</taxon>
        <taxon>Mollusca</taxon>
        <taxon>Bivalvia</taxon>
        <taxon>Autobranchia</taxon>
        <taxon>Heteroconchia</taxon>
        <taxon>Euheterodonta</taxon>
        <taxon>Imparidentia</taxon>
        <taxon>Neoheterodontei</taxon>
        <taxon>Myida</taxon>
        <taxon>Dreissenoidea</taxon>
        <taxon>Dreissenidae</taxon>
        <taxon>Dreissena</taxon>
    </lineage>
</organism>
<dbReference type="EMBL" id="JAIWYP010000006">
    <property type="protein sequence ID" value="KAH3811387.1"/>
    <property type="molecule type" value="Genomic_DNA"/>
</dbReference>
<evidence type="ECO:0000313" key="2">
    <source>
        <dbReference type="EMBL" id="KAH3811387.1"/>
    </source>
</evidence>
<reference evidence="2" key="1">
    <citation type="journal article" date="2019" name="bioRxiv">
        <title>The Genome of the Zebra Mussel, Dreissena polymorpha: A Resource for Invasive Species Research.</title>
        <authorList>
            <person name="McCartney M.A."/>
            <person name="Auch B."/>
            <person name="Kono T."/>
            <person name="Mallez S."/>
            <person name="Zhang Y."/>
            <person name="Obille A."/>
            <person name="Becker A."/>
            <person name="Abrahante J.E."/>
            <person name="Garbe J."/>
            <person name="Badalamenti J.P."/>
            <person name="Herman A."/>
            <person name="Mangelson H."/>
            <person name="Liachko I."/>
            <person name="Sullivan S."/>
            <person name="Sone E.D."/>
            <person name="Koren S."/>
            <person name="Silverstein K.A.T."/>
            <person name="Beckman K.B."/>
            <person name="Gohl D.M."/>
        </authorList>
    </citation>
    <scope>NUCLEOTIDE SEQUENCE</scope>
    <source>
        <strain evidence="2">Duluth1</strain>
        <tissue evidence="2">Whole animal</tissue>
    </source>
</reference>
<keyword evidence="3" id="KW-1185">Reference proteome</keyword>
<feature type="compositionally biased region" description="Basic and acidic residues" evidence="1">
    <location>
        <begin position="60"/>
        <end position="73"/>
    </location>
</feature>
<name>A0A9D4JL45_DREPO</name>
<dbReference type="GO" id="GO:0008270">
    <property type="term" value="F:zinc ion binding"/>
    <property type="evidence" value="ECO:0007669"/>
    <property type="project" value="InterPro"/>
</dbReference>